<dbReference type="InterPro" id="IPR013830">
    <property type="entry name" value="SGNH_hydro"/>
</dbReference>
<evidence type="ECO:0000313" key="5">
    <source>
        <dbReference type="EMBL" id="PTQ98084.1"/>
    </source>
</evidence>
<keyword evidence="2" id="KW-0378">Hydrolase</keyword>
<dbReference type="PANTHER" id="PTHR43695:SF1">
    <property type="entry name" value="RHAMNOGALACTURONAN ACETYLESTERASE"/>
    <property type="match status" value="1"/>
</dbReference>
<evidence type="ECO:0000313" key="6">
    <source>
        <dbReference type="Proteomes" id="UP000244168"/>
    </source>
</evidence>
<evidence type="ECO:0000256" key="2">
    <source>
        <dbReference type="ARBA" id="ARBA00022801"/>
    </source>
</evidence>
<feature type="domain" description="SGNH hydrolase-type esterase" evidence="4">
    <location>
        <begin position="38"/>
        <end position="251"/>
    </location>
</feature>
<evidence type="ECO:0000256" key="1">
    <source>
        <dbReference type="ARBA" id="ARBA00008668"/>
    </source>
</evidence>
<dbReference type="CDD" id="cd01821">
    <property type="entry name" value="Rhamnogalacturan_acetylesterase_like"/>
    <property type="match status" value="1"/>
</dbReference>
<evidence type="ECO:0000259" key="4">
    <source>
        <dbReference type="Pfam" id="PF13472"/>
    </source>
</evidence>
<feature type="signal peptide" evidence="3">
    <location>
        <begin position="1"/>
        <end position="25"/>
    </location>
</feature>
<dbReference type="EMBL" id="QAOQ01000003">
    <property type="protein sequence ID" value="PTQ98084.1"/>
    <property type="molecule type" value="Genomic_DNA"/>
</dbReference>
<dbReference type="Proteomes" id="UP000244168">
    <property type="component" value="Unassembled WGS sequence"/>
</dbReference>
<evidence type="ECO:0000256" key="3">
    <source>
        <dbReference type="SAM" id="SignalP"/>
    </source>
</evidence>
<dbReference type="Gene3D" id="3.40.50.1110">
    <property type="entry name" value="SGNH hydrolase"/>
    <property type="match status" value="1"/>
</dbReference>
<gene>
    <name evidence="5" type="ORF">C8P68_103244</name>
</gene>
<dbReference type="AlphaFoldDB" id="A0A2T5JB47"/>
<dbReference type="InterPro" id="IPR036514">
    <property type="entry name" value="SGNH_hydro_sf"/>
</dbReference>
<sequence length="276" mass="30772">MKNFIRKNAGKLMLLAAVVSLSSFALIRPQDKPTFYMIGDSTVKNGRDDGQHLGPDGLWGWGHYIHEYFDSTKINIENDALGGTSSRSFMNMGLWDKVLAKLKPGDFVIMQFGHNDGGALFDTARARATINGVGDEQKDGFNPMPYMKKQETVHTYGWYMRKYINDAKAKGATAIICSPIPRNSWKDGKAAGRNAGNNYGGWAQQVAQQTGAYFIDLNKMISDDYDQEGEEKVKSTYFHTDHTHTIEAGARLNSKFVIDGIKANPDLALNKYLLQK</sequence>
<dbReference type="GO" id="GO:0016788">
    <property type="term" value="F:hydrolase activity, acting on ester bonds"/>
    <property type="evidence" value="ECO:0007669"/>
    <property type="project" value="UniProtKB-ARBA"/>
</dbReference>
<dbReference type="SUPFAM" id="SSF52266">
    <property type="entry name" value="SGNH hydrolase"/>
    <property type="match status" value="1"/>
</dbReference>
<keyword evidence="6" id="KW-1185">Reference proteome</keyword>
<protein>
    <submittedName>
        <fullName evidence="5">Lysophospholipase L1-like esterase</fullName>
    </submittedName>
</protein>
<feature type="chain" id="PRO_5015400619" evidence="3">
    <location>
        <begin position="26"/>
        <end position="276"/>
    </location>
</feature>
<organism evidence="5 6">
    <name type="scientific">Mucilaginibacter yixingensis</name>
    <dbReference type="NCBI Taxonomy" id="1295612"/>
    <lineage>
        <taxon>Bacteria</taxon>
        <taxon>Pseudomonadati</taxon>
        <taxon>Bacteroidota</taxon>
        <taxon>Sphingobacteriia</taxon>
        <taxon>Sphingobacteriales</taxon>
        <taxon>Sphingobacteriaceae</taxon>
        <taxon>Mucilaginibacter</taxon>
    </lineage>
</organism>
<reference evidence="5 6" key="1">
    <citation type="submission" date="2018-04" db="EMBL/GenBank/DDBJ databases">
        <title>Genomic Encyclopedia of Archaeal and Bacterial Type Strains, Phase II (KMG-II): from individual species to whole genera.</title>
        <authorList>
            <person name="Goeker M."/>
        </authorList>
    </citation>
    <scope>NUCLEOTIDE SEQUENCE [LARGE SCALE GENOMIC DNA]</scope>
    <source>
        <strain evidence="5 6">DSM 26809</strain>
    </source>
</reference>
<dbReference type="Pfam" id="PF13472">
    <property type="entry name" value="Lipase_GDSL_2"/>
    <property type="match status" value="1"/>
</dbReference>
<comment type="similarity">
    <text evidence="1">Belongs to the 'GDSL' lipolytic enzyme family.</text>
</comment>
<dbReference type="InterPro" id="IPR037459">
    <property type="entry name" value="RhgT-like"/>
</dbReference>
<accession>A0A2T5JB47</accession>
<comment type="caution">
    <text evidence="5">The sequence shown here is derived from an EMBL/GenBank/DDBJ whole genome shotgun (WGS) entry which is preliminary data.</text>
</comment>
<dbReference type="RefSeq" id="WP_107828272.1">
    <property type="nucleotide sequence ID" value="NZ_CP160205.1"/>
</dbReference>
<proteinExistence type="inferred from homology"/>
<name>A0A2T5JB47_9SPHI</name>
<dbReference type="OrthoDB" id="9807041at2"/>
<dbReference type="PANTHER" id="PTHR43695">
    <property type="entry name" value="PUTATIVE (AFU_ORTHOLOGUE AFUA_2G17250)-RELATED"/>
    <property type="match status" value="1"/>
</dbReference>
<keyword evidence="3" id="KW-0732">Signal</keyword>